<dbReference type="SUPFAM" id="SSF144091">
    <property type="entry name" value="Rhomboid-like"/>
    <property type="match status" value="1"/>
</dbReference>
<keyword evidence="10" id="KW-0645">Protease</keyword>
<proteinExistence type="inferred from homology"/>
<dbReference type="GO" id="GO:0004252">
    <property type="term" value="F:serine-type endopeptidase activity"/>
    <property type="evidence" value="ECO:0007669"/>
    <property type="project" value="InterPro"/>
</dbReference>
<keyword evidence="5 7" id="KW-1133">Transmembrane helix</keyword>
<accession>A0A934S5F0</accession>
<feature type="transmembrane region" description="Helical" evidence="7">
    <location>
        <begin position="169"/>
        <end position="187"/>
    </location>
</feature>
<evidence type="ECO:0000256" key="7">
    <source>
        <dbReference type="SAM" id="Phobius"/>
    </source>
</evidence>
<keyword evidence="4" id="KW-0378">Hydrolase</keyword>
<dbReference type="GO" id="GO:0006508">
    <property type="term" value="P:proteolysis"/>
    <property type="evidence" value="ECO:0007669"/>
    <property type="project" value="UniProtKB-KW"/>
</dbReference>
<name>A0A934S5F0_9BACT</name>
<dbReference type="InterPro" id="IPR022764">
    <property type="entry name" value="Peptidase_S54_rhomboid_dom"/>
</dbReference>
<feature type="domain" description="DUF6576" evidence="9">
    <location>
        <begin position="250"/>
        <end position="282"/>
    </location>
</feature>
<comment type="similarity">
    <text evidence="2">Belongs to the peptidase S54 family.</text>
</comment>
<comment type="caution">
    <text evidence="10">The sequence shown here is derived from an EMBL/GenBank/DDBJ whole genome shotgun (WGS) entry which is preliminary data.</text>
</comment>
<protein>
    <submittedName>
        <fullName evidence="10">Rhomboid family intramembrane serine protease</fullName>
    </submittedName>
</protein>
<feature type="domain" description="Peptidase S54 rhomboid" evidence="8">
    <location>
        <begin position="63"/>
        <end position="209"/>
    </location>
</feature>
<dbReference type="AlphaFoldDB" id="A0A934S5F0"/>
<dbReference type="Gene3D" id="1.20.1540.10">
    <property type="entry name" value="Rhomboid-like"/>
    <property type="match status" value="1"/>
</dbReference>
<organism evidence="10 11">
    <name type="scientific">Luteolibacter pohnpeiensis</name>
    <dbReference type="NCBI Taxonomy" id="454153"/>
    <lineage>
        <taxon>Bacteria</taxon>
        <taxon>Pseudomonadati</taxon>
        <taxon>Verrucomicrobiota</taxon>
        <taxon>Verrucomicrobiia</taxon>
        <taxon>Verrucomicrobiales</taxon>
        <taxon>Verrucomicrobiaceae</taxon>
        <taxon>Luteolibacter</taxon>
    </lineage>
</organism>
<feature type="transmembrane region" description="Helical" evidence="7">
    <location>
        <begin position="133"/>
        <end position="157"/>
    </location>
</feature>
<sequence>MGAADRDYSRTETRRSAPTGTLTPVVKWLLIINIGVYLLDILWFQGRLRNLGAFTISSSILQGKIWQLITFQFLHGSVAHVLFNSIGIYFFGPWMERWWGARRFLVFYLLCGAAGALFYSLLTLLHVLPTDLFGGLVGASAGIYGILVGIAIIAPNLRAMLIFPPIELSIRQMALAVLLIAVVKIVFDLSNAGGEAGHLGGAILGFILVKYPILLGWAKKHEKEVEIIRPKRFSFRPEAKLKPRTSVNLERDSEVDRILDKISREGIHSITAEEREKLNRASIGKKSDS</sequence>
<dbReference type="GO" id="GO:0016020">
    <property type="term" value="C:membrane"/>
    <property type="evidence" value="ECO:0007669"/>
    <property type="project" value="UniProtKB-SubCell"/>
</dbReference>
<feature type="transmembrane region" description="Helical" evidence="7">
    <location>
        <begin position="25"/>
        <end position="45"/>
    </location>
</feature>
<dbReference type="EMBL" id="JAENIJ010000015">
    <property type="protein sequence ID" value="MBK1882911.1"/>
    <property type="molecule type" value="Genomic_DNA"/>
</dbReference>
<evidence type="ECO:0000256" key="3">
    <source>
        <dbReference type="ARBA" id="ARBA00022692"/>
    </source>
</evidence>
<dbReference type="InterPro" id="IPR046483">
    <property type="entry name" value="DUF6576"/>
</dbReference>
<dbReference type="PANTHER" id="PTHR43731">
    <property type="entry name" value="RHOMBOID PROTEASE"/>
    <property type="match status" value="1"/>
</dbReference>
<dbReference type="InterPro" id="IPR050925">
    <property type="entry name" value="Rhomboid_protease_S54"/>
</dbReference>
<feature type="transmembrane region" description="Helical" evidence="7">
    <location>
        <begin position="104"/>
        <end position="127"/>
    </location>
</feature>
<comment type="subcellular location">
    <subcellularLocation>
        <location evidence="1">Membrane</location>
        <topology evidence="1">Multi-pass membrane protein</topology>
    </subcellularLocation>
</comment>
<dbReference type="RefSeq" id="WP_200270497.1">
    <property type="nucleotide sequence ID" value="NZ_JAENIJ010000015.1"/>
</dbReference>
<feature type="transmembrane region" description="Helical" evidence="7">
    <location>
        <begin position="65"/>
        <end position="92"/>
    </location>
</feature>
<evidence type="ECO:0000256" key="5">
    <source>
        <dbReference type="ARBA" id="ARBA00022989"/>
    </source>
</evidence>
<evidence type="ECO:0000313" key="11">
    <source>
        <dbReference type="Proteomes" id="UP000603141"/>
    </source>
</evidence>
<evidence type="ECO:0000256" key="2">
    <source>
        <dbReference type="ARBA" id="ARBA00009045"/>
    </source>
</evidence>
<keyword evidence="11" id="KW-1185">Reference proteome</keyword>
<evidence type="ECO:0000259" key="8">
    <source>
        <dbReference type="Pfam" id="PF01694"/>
    </source>
</evidence>
<evidence type="ECO:0000256" key="4">
    <source>
        <dbReference type="ARBA" id="ARBA00022801"/>
    </source>
</evidence>
<evidence type="ECO:0000256" key="6">
    <source>
        <dbReference type="ARBA" id="ARBA00023136"/>
    </source>
</evidence>
<evidence type="ECO:0000259" key="9">
    <source>
        <dbReference type="Pfam" id="PF20216"/>
    </source>
</evidence>
<dbReference type="Pfam" id="PF01694">
    <property type="entry name" value="Rhomboid"/>
    <property type="match status" value="1"/>
</dbReference>
<gene>
    <name evidence="10" type="ORF">JIN85_10820</name>
</gene>
<feature type="transmembrane region" description="Helical" evidence="7">
    <location>
        <begin position="199"/>
        <end position="218"/>
    </location>
</feature>
<dbReference type="Pfam" id="PF20216">
    <property type="entry name" value="DUF6576"/>
    <property type="match status" value="1"/>
</dbReference>
<dbReference type="PANTHER" id="PTHR43731:SF14">
    <property type="entry name" value="PRESENILIN-ASSOCIATED RHOMBOID-LIKE PROTEIN, MITOCHONDRIAL"/>
    <property type="match status" value="1"/>
</dbReference>
<evidence type="ECO:0000256" key="1">
    <source>
        <dbReference type="ARBA" id="ARBA00004141"/>
    </source>
</evidence>
<evidence type="ECO:0000313" key="10">
    <source>
        <dbReference type="EMBL" id="MBK1882911.1"/>
    </source>
</evidence>
<reference evidence="10" key="1">
    <citation type="submission" date="2021-01" db="EMBL/GenBank/DDBJ databases">
        <title>Modified the classification status of verrucomicrobia.</title>
        <authorList>
            <person name="Feng X."/>
        </authorList>
    </citation>
    <scope>NUCLEOTIDE SEQUENCE</scope>
    <source>
        <strain evidence="10">KCTC 22041</strain>
    </source>
</reference>
<dbReference type="Proteomes" id="UP000603141">
    <property type="component" value="Unassembled WGS sequence"/>
</dbReference>
<dbReference type="InterPro" id="IPR035952">
    <property type="entry name" value="Rhomboid-like_sf"/>
</dbReference>
<keyword evidence="6 7" id="KW-0472">Membrane</keyword>
<keyword evidence="3 7" id="KW-0812">Transmembrane</keyword>